<dbReference type="GO" id="GO:0015421">
    <property type="term" value="F:ABC-type oligopeptide transporter activity"/>
    <property type="evidence" value="ECO:0007669"/>
    <property type="project" value="TreeGrafter"/>
</dbReference>
<dbReference type="SUPFAM" id="SSF52540">
    <property type="entry name" value="P-loop containing nucleoside triphosphate hydrolases"/>
    <property type="match status" value="1"/>
</dbReference>
<keyword evidence="8 10" id="KW-0472">Membrane</keyword>
<dbReference type="GO" id="GO:0005524">
    <property type="term" value="F:ATP binding"/>
    <property type="evidence" value="ECO:0007669"/>
    <property type="project" value="UniProtKB-KW"/>
</dbReference>
<evidence type="ECO:0000259" key="12">
    <source>
        <dbReference type="PROSITE" id="PS50929"/>
    </source>
</evidence>
<keyword evidence="14" id="KW-1185">Reference proteome</keyword>
<dbReference type="PROSITE" id="PS50893">
    <property type="entry name" value="ABC_TRANSPORTER_2"/>
    <property type="match status" value="1"/>
</dbReference>
<feature type="transmembrane region" description="Helical" evidence="10">
    <location>
        <begin position="30"/>
        <end position="55"/>
    </location>
</feature>
<dbReference type="GO" id="GO:0005886">
    <property type="term" value="C:plasma membrane"/>
    <property type="evidence" value="ECO:0007669"/>
    <property type="project" value="UniProtKB-SubCell"/>
</dbReference>
<feature type="domain" description="ABC transporter" evidence="11">
    <location>
        <begin position="349"/>
        <end position="583"/>
    </location>
</feature>
<dbReference type="PROSITE" id="PS00211">
    <property type="entry name" value="ABC_TRANSPORTER_1"/>
    <property type="match status" value="1"/>
</dbReference>
<dbReference type="PANTHER" id="PTHR43394">
    <property type="entry name" value="ATP-DEPENDENT PERMEASE MDL1, MITOCHONDRIAL"/>
    <property type="match status" value="1"/>
</dbReference>
<comment type="subcellular location">
    <subcellularLocation>
        <location evidence="1">Cell membrane</location>
        <topology evidence="1">Multi-pass membrane protein</topology>
    </subcellularLocation>
</comment>
<dbReference type="PANTHER" id="PTHR43394:SF1">
    <property type="entry name" value="ATP-BINDING CASSETTE SUB-FAMILY B MEMBER 10, MITOCHONDRIAL"/>
    <property type="match status" value="1"/>
</dbReference>
<dbReference type="AlphaFoldDB" id="A0A495JHX9"/>
<dbReference type="GO" id="GO:0016887">
    <property type="term" value="F:ATP hydrolysis activity"/>
    <property type="evidence" value="ECO:0007669"/>
    <property type="project" value="InterPro"/>
</dbReference>
<gene>
    <name evidence="13" type="ORF">BDK92_2831</name>
</gene>
<dbReference type="InterPro" id="IPR036640">
    <property type="entry name" value="ABC1_TM_sf"/>
</dbReference>
<evidence type="ECO:0000256" key="3">
    <source>
        <dbReference type="ARBA" id="ARBA00022475"/>
    </source>
</evidence>
<dbReference type="Proteomes" id="UP000277671">
    <property type="component" value="Unassembled WGS sequence"/>
</dbReference>
<keyword evidence="7 10" id="KW-1133">Transmembrane helix</keyword>
<evidence type="ECO:0000256" key="7">
    <source>
        <dbReference type="ARBA" id="ARBA00022989"/>
    </source>
</evidence>
<dbReference type="InterPro" id="IPR039421">
    <property type="entry name" value="Type_1_exporter"/>
</dbReference>
<dbReference type="InterPro" id="IPR003439">
    <property type="entry name" value="ABC_transporter-like_ATP-bd"/>
</dbReference>
<sequence length="613" mass="66162">MTIPEVPPRPPFGHNLWRLRRYVRPYTGQLGWLLVVAFAATGASLAVPLIIRQVIDGPIANRDPGGLYRLGVLALLLGLAEAVLIFVRRWVQSSTALAIESAIRDDIYAHLQRLHVGFHDRWQSGQLLSRATADLSVIRRFLSFGLLFLIVNTATYLAVVGLLIHLYWPLGLLVAASAVPLFTVSRRFTRSYLAASRQMQDEQGDLTTLIEESTQGLRTIKSFGRRPEMAHRFAVRARQLHDTATGKGRLIARTSAEFDLVPNLTLAVVLVAGAPAVAYGKLTIGELVAFVTLQLMLIWPIESLGWIIANGQEAVTAADRIQEVLDTAPTIVDRPHAVPLRRAAVHGDLRFERVTFGYPGLARPVLHEVTLAVRPGETMAIVGATGSGKTTLLSLVPRLYDVDAGRISLDGQDIRDLQLAGLRRVVGVAFEEPTLFSMSVRENLTLGRPDADDDAIRDALAVAQADFVYGLPWGLETRVGEQGLSLSGGQRQRLALARAVLGQPGVLVLDDPLSALDVHTEALVEAALSRVLRDTTALLVVHRPSTVALADRVALLADGRITAVGTHSELLATVPDYRAVLSATEAADTSARAGEPDAAGLTGESDASGLIRS</sequence>
<dbReference type="PROSITE" id="PS50929">
    <property type="entry name" value="ABC_TM1F"/>
    <property type="match status" value="1"/>
</dbReference>
<evidence type="ECO:0000256" key="1">
    <source>
        <dbReference type="ARBA" id="ARBA00004651"/>
    </source>
</evidence>
<evidence type="ECO:0000256" key="6">
    <source>
        <dbReference type="ARBA" id="ARBA00022840"/>
    </source>
</evidence>
<evidence type="ECO:0000256" key="9">
    <source>
        <dbReference type="SAM" id="MobiDB-lite"/>
    </source>
</evidence>
<evidence type="ECO:0000313" key="13">
    <source>
        <dbReference type="EMBL" id="RKR88503.1"/>
    </source>
</evidence>
<feature type="region of interest" description="Disordered" evidence="9">
    <location>
        <begin position="588"/>
        <end position="613"/>
    </location>
</feature>
<name>A0A495JHX9_9ACTN</name>
<dbReference type="Gene3D" id="1.20.1560.10">
    <property type="entry name" value="ABC transporter type 1, transmembrane domain"/>
    <property type="match status" value="1"/>
</dbReference>
<dbReference type="Pfam" id="PF00664">
    <property type="entry name" value="ABC_membrane"/>
    <property type="match status" value="1"/>
</dbReference>
<dbReference type="SUPFAM" id="SSF90123">
    <property type="entry name" value="ABC transporter transmembrane region"/>
    <property type="match status" value="1"/>
</dbReference>
<evidence type="ECO:0000256" key="10">
    <source>
        <dbReference type="SAM" id="Phobius"/>
    </source>
</evidence>
<feature type="transmembrane region" description="Helical" evidence="10">
    <location>
        <begin position="166"/>
        <end position="184"/>
    </location>
</feature>
<dbReference type="InterPro" id="IPR017871">
    <property type="entry name" value="ABC_transporter-like_CS"/>
</dbReference>
<feature type="transmembrane region" description="Helical" evidence="10">
    <location>
        <begin position="67"/>
        <end position="87"/>
    </location>
</feature>
<keyword evidence="3" id="KW-1003">Cell membrane</keyword>
<dbReference type="Pfam" id="PF00005">
    <property type="entry name" value="ABC_tran"/>
    <property type="match status" value="1"/>
</dbReference>
<evidence type="ECO:0000259" key="11">
    <source>
        <dbReference type="PROSITE" id="PS50893"/>
    </source>
</evidence>
<feature type="domain" description="ABC transmembrane type-1" evidence="12">
    <location>
        <begin position="32"/>
        <end position="313"/>
    </location>
</feature>
<dbReference type="InterPro" id="IPR027417">
    <property type="entry name" value="P-loop_NTPase"/>
</dbReference>
<keyword evidence="2" id="KW-0813">Transport</keyword>
<dbReference type="InterPro" id="IPR003593">
    <property type="entry name" value="AAA+_ATPase"/>
</dbReference>
<keyword evidence="6 13" id="KW-0067">ATP-binding</keyword>
<dbReference type="FunFam" id="3.40.50.300:FF:000854">
    <property type="entry name" value="Multidrug ABC transporter ATP-binding protein"/>
    <property type="match status" value="1"/>
</dbReference>
<dbReference type="SMART" id="SM00382">
    <property type="entry name" value="AAA"/>
    <property type="match status" value="1"/>
</dbReference>
<evidence type="ECO:0000313" key="14">
    <source>
        <dbReference type="Proteomes" id="UP000277671"/>
    </source>
</evidence>
<dbReference type="InterPro" id="IPR011527">
    <property type="entry name" value="ABC1_TM_dom"/>
</dbReference>
<evidence type="ECO:0000256" key="2">
    <source>
        <dbReference type="ARBA" id="ARBA00022448"/>
    </source>
</evidence>
<proteinExistence type="predicted"/>
<dbReference type="EMBL" id="RBKT01000001">
    <property type="protein sequence ID" value="RKR88503.1"/>
    <property type="molecule type" value="Genomic_DNA"/>
</dbReference>
<keyword evidence="5" id="KW-0547">Nucleotide-binding</keyword>
<comment type="caution">
    <text evidence="13">The sequence shown here is derived from an EMBL/GenBank/DDBJ whole genome shotgun (WGS) entry which is preliminary data.</text>
</comment>
<reference evidence="13 14" key="1">
    <citation type="submission" date="2018-10" db="EMBL/GenBank/DDBJ databases">
        <title>Sequencing the genomes of 1000 actinobacteria strains.</title>
        <authorList>
            <person name="Klenk H.-P."/>
        </authorList>
    </citation>
    <scope>NUCLEOTIDE SEQUENCE [LARGE SCALE GENOMIC DNA]</scope>
    <source>
        <strain evidence="13 14">DSM 45175</strain>
    </source>
</reference>
<evidence type="ECO:0000256" key="8">
    <source>
        <dbReference type="ARBA" id="ARBA00023136"/>
    </source>
</evidence>
<dbReference type="Gene3D" id="3.40.50.300">
    <property type="entry name" value="P-loop containing nucleotide triphosphate hydrolases"/>
    <property type="match status" value="1"/>
</dbReference>
<evidence type="ECO:0000256" key="4">
    <source>
        <dbReference type="ARBA" id="ARBA00022692"/>
    </source>
</evidence>
<dbReference type="CDD" id="cd18543">
    <property type="entry name" value="ABC_6TM_Rv0194_D1_like"/>
    <property type="match status" value="1"/>
</dbReference>
<keyword evidence="4 10" id="KW-0812">Transmembrane</keyword>
<accession>A0A495JHX9</accession>
<dbReference type="OrthoDB" id="9806127at2"/>
<protein>
    <submittedName>
        <fullName evidence="13">ATP-binding cassette subfamily B protein</fullName>
    </submittedName>
</protein>
<evidence type="ECO:0000256" key="5">
    <source>
        <dbReference type="ARBA" id="ARBA00022741"/>
    </source>
</evidence>
<organism evidence="13 14">
    <name type="scientific">Micromonospora pisi</name>
    <dbReference type="NCBI Taxonomy" id="589240"/>
    <lineage>
        <taxon>Bacteria</taxon>
        <taxon>Bacillati</taxon>
        <taxon>Actinomycetota</taxon>
        <taxon>Actinomycetes</taxon>
        <taxon>Micromonosporales</taxon>
        <taxon>Micromonosporaceae</taxon>
        <taxon>Micromonospora</taxon>
    </lineage>
</organism>
<dbReference type="RefSeq" id="WP_121157121.1">
    <property type="nucleotide sequence ID" value="NZ_RBKT01000001.1"/>
</dbReference>
<feature type="transmembrane region" description="Helical" evidence="10">
    <location>
        <begin position="141"/>
        <end position="160"/>
    </location>
</feature>